<dbReference type="EMBL" id="GALX01005730">
    <property type="protein sequence ID" value="JAB62736.1"/>
    <property type="molecule type" value="Transcribed_RNA"/>
</dbReference>
<sequence length="102" mass="11355">FNNAETALNVLKNKNKLPPHAGAIKIKQDMTPNQMSHLNELRKELQQKLETNKNLTIKYVNKIPIIVDVSAQIPNAKRSREQRSPQGLPPGKVPKPGVATSQ</sequence>
<dbReference type="OrthoDB" id="10058710at2759"/>
<feature type="non-terminal residue" evidence="2">
    <location>
        <position position="1"/>
    </location>
</feature>
<accession>V5I7W4</accession>
<feature type="region of interest" description="Disordered" evidence="1">
    <location>
        <begin position="73"/>
        <end position="102"/>
    </location>
</feature>
<evidence type="ECO:0000313" key="2">
    <source>
        <dbReference type="EMBL" id="JAB62736.1"/>
    </source>
</evidence>
<proteinExistence type="predicted"/>
<organism evidence="2">
    <name type="scientific">Anoplophora glabripennis</name>
    <name type="common">Asian longhorn beetle</name>
    <name type="synonym">Anoplophora nobilis</name>
    <dbReference type="NCBI Taxonomy" id="217634"/>
    <lineage>
        <taxon>Eukaryota</taxon>
        <taxon>Metazoa</taxon>
        <taxon>Ecdysozoa</taxon>
        <taxon>Arthropoda</taxon>
        <taxon>Hexapoda</taxon>
        <taxon>Insecta</taxon>
        <taxon>Pterygota</taxon>
        <taxon>Neoptera</taxon>
        <taxon>Endopterygota</taxon>
        <taxon>Coleoptera</taxon>
        <taxon>Polyphaga</taxon>
        <taxon>Cucujiformia</taxon>
        <taxon>Chrysomeloidea</taxon>
        <taxon>Cerambycidae</taxon>
        <taxon>Lamiinae</taxon>
        <taxon>Lamiini</taxon>
        <taxon>Anoplophora</taxon>
    </lineage>
</organism>
<dbReference type="AlphaFoldDB" id="V5I7W4"/>
<name>V5I7W4_ANOGL</name>
<protein>
    <submittedName>
        <fullName evidence="2">Uncharacterized protein</fullName>
    </submittedName>
</protein>
<reference evidence="2" key="1">
    <citation type="submission" date="2013-07" db="EMBL/GenBank/DDBJ databases">
        <title>Midgut Transcriptome Profiling of Anoplphora glabripennis, a Lignocellulose Degrading, Wood-Boring Cerambycid.</title>
        <authorList>
            <person name="Scully E.D."/>
            <person name="Hoover K."/>
            <person name="Carlson J.E."/>
            <person name="Tien M."/>
            <person name="Geib S.M."/>
        </authorList>
    </citation>
    <scope>NUCLEOTIDE SEQUENCE</scope>
</reference>
<evidence type="ECO:0000256" key="1">
    <source>
        <dbReference type="SAM" id="MobiDB-lite"/>
    </source>
</evidence>